<keyword evidence="5" id="KW-0998">Cell outer membrane</keyword>
<accession>A0A3E4R4K8</accession>
<evidence type="ECO:0000256" key="2">
    <source>
        <dbReference type="ARBA" id="ARBA00006275"/>
    </source>
</evidence>
<dbReference type="Gene3D" id="1.25.40.390">
    <property type="match status" value="1"/>
</dbReference>
<evidence type="ECO:0000256" key="4">
    <source>
        <dbReference type="ARBA" id="ARBA00023136"/>
    </source>
</evidence>
<dbReference type="InterPro" id="IPR012944">
    <property type="entry name" value="SusD_RagB_dom"/>
</dbReference>
<feature type="domain" description="RagB/SusD" evidence="6">
    <location>
        <begin position="302"/>
        <end position="565"/>
    </location>
</feature>
<dbReference type="SUPFAM" id="SSF48452">
    <property type="entry name" value="TPR-like"/>
    <property type="match status" value="1"/>
</dbReference>
<dbReference type="RefSeq" id="WP_117681106.1">
    <property type="nucleotide sequence ID" value="NZ_QSRK01000011.1"/>
</dbReference>
<evidence type="ECO:0000256" key="3">
    <source>
        <dbReference type="ARBA" id="ARBA00022729"/>
    </source>
</evidence>
<dbReference type="InterPro" id="IPR033985">
    <property type="entry name" value="SusD-like_N"/>
</dbReference>
<dbReference type="EMBL" id="QSRK01000011">
    <property type="protein sequence ID" value="RGL14197.1"/>
    <property type="molecule type" value="Genomic_DNA"/>
</dbReference>
<dbReference type="Pfam" id="PF14322">
    <property type="entry name" value="SusD-like_3"/>
    <property type="match status" value="1"/>
</dbReference>
<name>A0A3E4R4K8_BACUN</name>
<evidence type="ECO:0000259" key="6">
    <source>
        <dbReference type="Pfam" id="PF07980"/>
    </source>
</evidence>
<comment type="subcellular location">
    <subcellularLocation>
        <location evidence="1">Cell outer membrane</location>
    </subcellularLocation>
</comment>
<evidence type="ECO:0000313" key="8">
    <source>
        <dbReference type="EMBL" id="RGL14197.1"/>
    </source>
</evidence>
<protein>
    <submittedName>
        <fullName evidence="8">RagB/SusD family nutrient uptake outer membrane protein</fullName>
    </submittedName>
</protein>
<dbReference type="PROSITE" id="PS51257">
    <property type="entry name" value="PROKAR_LIPOPROTEIN"/>
    <property type="match status" value="1"/>
</dbReference>
<evidence type="ECO:0000256" key="5">
    <source>
        <dbReference type="ARBA" id="ARBA00023237"/>
    </source>
</evidence>
<dbReference type="InterPro" id="IPR011990">
    <property type="entry name" value="TPR-like_helical_dom_sf"/>
</dbReference>
<sequence>MKRINYIIGLSLLSLSTLTGCDSILDKGPLDQFTNDNFWTNANNVEGYANTFYNEFTGYGNGNGFGLFYFKTLSDDQAGNSFTDWAQKDNLTTNGTWKNSYIEIRRANIMLENVPKIAETDAVKNHWLGVARLMRAYEYFQLVRMFGDVPYTDKALNITDEGVIYGPRTNRDEVMDHVLDDLNFAATNINDVTKKITWSRSMANAMKADICLWEGTFRKYRSANDGQPAADAAGAQKFLTACKEACTAIMGKNFSLNNSYQGNYNSVDLSKNPEMIFYKAYKQSLLTHSLIDYTCTSTQMSGMSKDAFDSYLFTDGKPLALTTHDNNLVVPMVNGKLSLVDMLAVRDKRLSQTIDHVLLYNGNSNKRFPGDMEQTSSTGYGVAKYDNGDIPLNYRNQSSSNYTHAPIFWLSVVYLNYAEACAELGNISQADLDKSVNLLKKRAGLPDLKVEVGYSDPANNHNVSDLIWEIRRERRCELMFDNWFRYWDLVRWHQLDKLDSSKYPNILLGANVKNDPACEADKVGDWIDGSKGHAPRDFDKKYYLYPVPSGQCDLNPQLLPNNPGW</sequence>
<evidence type="ECO:0000313" key="9">
    <source>
        <dbReference type="Proteomes" id="UP000260795"/>
    </source>
</evidence>
<proteinExistence type="inferred from homology"/>
<reference evidence="8 9" key="1">
    <citation type="submission" date="2018-08" db="EMBL/GenBank/DDBJ databases">
        <title>A genome reference for cultivated species of the human gut microbiota.</title>
        <authorList>
            <person name="Zou Y."/>
            <person name="Xue W."/>
            <person name="Luo G."/>
        </authorList>
    </citation>
    <scope>NUCLEOTIDE SEQUENCE [LARGE SCALE GENOMIC DNA]</scope>
    <source>
        <strain evidence="8 9">TF08-13</strain>
    </source>
</reference>
<dbReference type="Proteomes" id="UP000260795">
    <property type="component" value="Unassembled WGS sequence"/>
</dbReference>
<evidence type="ECO:0000256" key="1">
    <source>
        <dbReference type="ARBA" id="ARBA00004442"/>
    </source>
</evidence>
<comment type="similarity">
    <text evidence="2">Belongs to the SusD family.</text>
</comment>
<organism evidence="8 9">
    <name type="scientific">Bacteroides uniformis</name>
    <dbReference type="NCBI Taxonomy" id="820"/>
    <lineage>
        <taxon>Bacteria</taxon>
        <taxon>Pseudomonadati</taxon>
        <taxon>Bacteroidota</taxon>
        <taxon>Bacteroidia</taxon>
        <taxon>Bacteroidales</taxon>
        <taxon>Bacteroidaceae</taxon>
        <taxon>Bacteroides</taxon>
    </lineage>
</organism>
<dbReference type="GO" id="GO:0009279">
    <property type="term" value="C:cell outer membrane"/>
    <property type="evidence" value="ECO:0007669"/>
    <property type="project" value="UniProtKB-SubCell"/>
</dbReference>
<gene>
    <name evidence="8" type="ORF">DXC80_09175</name>
</gene>
<dbReference type="Pfam" id="PF07980">
    <property type="entry name" value="SusD_RagB"/>
    <property type="match status" value="1"/>
</dbReference>
<keyword evidence="4" id="KW-0472">Membrane</keyword>
<keyword evidence="3" id="KW-0732">Signal</keyword>
<feature type="domain" description="SusD-like N-terminal" evidence="7">
    <location>
        <begin position="84"/>
        <end position="205"/>
    </location>
</feature>
<comment type="caution">
    <text evidence="8">The sequence shown here is derived from an EMBL/GenBank/DDBJ whole genome shotgun (WGS) entry which is preliminary data.</text>
</comment>
<evidence type="ECO:0000259" key="7">
    <source>
        <dbReference type="Pfam" id="PF14322"/>
    </source>
</evidence>
<dbReference type="AlphaFoldDB" id="A0A3E4R4K8"/>